<proteinExistence type="predicted"/>
<gene>
    <name evidence="1" type="ORF">GCM10009559_76920</name>
</gene>
<dbReference type="RefSeq" id="WP_343946803.1">
    <property type="nucleotide sequence ID" value="NZ_BAAAHP010000319.1"/>
</dbReference>
<comment type="caution">
    <text evidence="1">The sequence shown here is derived from an EMBL/GenBank/DDBJ whole genome shotgun (WGS) entry which is preliminary data.</text>
</comment>
<sequence length="110" mass="11888">MIAELARSRVENARSCADFVIMPPARGLLMAPRIVRGRPSQVKGASGVAARSLRAPWPGSLCGPYGRLRGQAWGLPFGARGATRRLRPLEVGETADLRAIKGKWSLLKII</sequence>
<evidence type="ECO:0000313" key="1">
    <source>
        <dbReference type="EMBL" id="GAA0907989.1"/>
    </source>
</evidence>
<evidence type="ECO:0000313" key="2">
    <source>
        <dbReference type="Proteomes" id="UP001499967"/>
    </source>
</evidence>
<protein>
    <submittedName>
        <fullName evidence="1">Uncharacterized protein</fullName>
    </submittedName>
</protein>
<reference evidence="1 2" key="1">
    <citation type="journal article" date="2019" name="Int. J. Syst. Evol. Microbiol.">
        <title>The Global Catalogue of Microorganisms (GCM) 10K type strain sequencing project: providing services to taxonomists for standard genome sequencing and annotation.</title>
        <authorList>
            <consortium name="The Broad Institute Genomics Platform"/>
            <consortium name="The Broad Institute Genome Sequencing Center for Infectious Disease"/>
            <person name="Wu L."/>
            <person name="Ma J."/>
        </authorList>
    </citation>
    <scope>NUCLEOTIDE SEQUENCE [LARGE SCALE GENOMIC DNA]</scope>
    <source>
        <strain evidence="1 2">JCM 11117</strain>
    </source>
</reference>
<accession>A0ABN1NHH0</accession>
<organism evidence="1 2">
    <name type="scientific">Pseudonocardia zijingensis</name>
    <dbReference type="NCBI Taxonomy" id="153376"/>
    <lineage>
        <taxon>Bacteria</taxon>
        <taxon>Bacillati</taxon>
        <taxon>Actinomycetota</taxon>
        <taxon>Actinomycetes</taxon>
        <taxon>Pseudonocardiales</taxon>
        <taxon>Pseudonocardiaceae</taxon>
        <taxon>Pseudonocardia</taxon>
    </lineage>
</organism>
<dbReference type="EMBL" id="BAAAHP010000319">
    <property type="protein sequence ID" value="GAA0907989.1"/>
    <property type="molecule type" value="Genomic_DNA"/>
</dbReference>
<name>A0ABN1NHH0_9PSEU</name>
<dbReference type="Proteomes" id="UP001499967">
    <property type="component" value="Unassembled WGS sequence"/>
</dbReference>
<keyword evidence="2" id="KW-1185">Reference proteome</keyword>